<dbReference type="AlphaFoldDB" id="A0A6G9H3S9"/>
<keyword evidence="3" id="KW-1185">Reference proteome</keyword>
<dbReference type="KEGG" id="slia:HA039_25090"/>
<reference evidence="2 3" key="1">
    <citation type="submission" date="2020-03" db="EMBL/GenBank/DDBJ databases">
        <title>A novel species.</title>
        <authorList>
            <person name="Gao J."/>
        </authorList>
    </citation>
    <scope>NUCLEOTIDE SEQUENCE [LARGE SCALE GENOMIC DNA]</scope>
    <source>
        <strain evidence="2 3">QMT-12</strain>
    </source>
</reference>
<evidence type="ECO:0000313" key="3">
    <source>
        <dbReference type="Proteomes" id="UP000501179"/>
    </source>
</evidence>
<dbReference type="EMBL" id="CP050177">
    <property type="protein sequence ID" value="QIQ05114.1"/>
    <property type="molecule type" value="Genomic_DNA"/>
</dbReference>
<protein>
    <submittedName>
        <fullName evidence="2">Uncharacterized protein</fullName>
    </submittedName>
</protein>
<feature type="region of interest" description="Disordered" evidence="1">
    <location>
        <begin position="171"/>
        <end position="247"/>
    </location>
</feature>
<name>A0A6G9H3S9_9ACTN</name>
<sequence>MTAIPPSGAFAAISRHFSNARSHDAALLQVPEIAGDRNIWLTCAEAYAAVHGPNTTPARSSAVWRSAVRAAQEKGKYSDSSQMLLLWLALPHLTGAAHRISTRLRAHRADVESEMMVAFLERLASVDPESPLPANALITAARAAGWRFAREGLRERPVSYLENLVAHGDCLRSDTEPDSNSAPETTDITVDRPDSPDGLRTSLRFSVPTEMLKELGADHQHKAIRRRRKKSIKRPTRSVSLRRTRRR</sequence>
<evidence type="ECO:0000313" key="2">
    <source>
        <dbReference type="EMBL" id="QIQ05114.1"/>
    </source>
</evidence>
<feature type="compositionally biased region" description="Basic and acidic residues" evidence="1">
    <location>
        <begin position="211"/>
        <end position="221"/>
    </location>
</feature>
<evidence type="ECO:0000256" key="1">
    <source>
        <dbReference type="SAM" id="MobiDB-lite"/>
    </source>
</evidence>
<feature type="compositionally biased region" description="Basic residues" evidence="1">
    <location>
        <begin position="222"/>
        <end position="247"/>
    </location>
</feature>
<proteinExistence type="predicted"/>
<dbReference type="RefSeq" id="WP_167033627.1">
    <property type="nucleotide sequence ID" value="NZ_CP050177.1"/>
</dbReference>
<accession>A0A6G9H3S9</accession>
<organism evidence="2 3">
    <name type="scientific">Streptomyces liangshanensis</name>
    <dbReference type="NCBI Taxonomy" id="2717324"/>
    <lineage>
        <taxon>Bacteria</taxon>
        <taxon>Bacillati</taxon>
        <taxon>Actinomycetota</taxon>
        <taxon>Actinomycetes</taxon>
        <taxon>Kitasatosporales</taxon>
        <taxon>Streptomycetaceae</taxon>
        <taxon>Streptomyces</taxon>
    </lineage>
</organism>
<dbReference type="Proteomes" id="UP000501179">
    <property type="component" value="Chromosome"/>
</dbReference>
<gene>
    <name evidence="2" type="ORF">HA039_25090</name>
</gene>
<feature type="compositionally biased region" description="Polar residues" evidence="1">
    <location>
        <begin position="178"/>
        <end position="188"/>
    </location>
</feature>